<dbReference type="Pfam" id="PF13424">
    <property type="entry name" value="TPR_12"/>
    <property type="match status" value="1"/>
</dbReference>
<dbReference type="SUPFAM" id="SSF52540">
    <property type="entry name" value="P-loop containing nucleoside triphosphate hydrolases"/>
    <property type="match status" value="1"/>
</dbReference>
<dbReference type="Gene3D" id="1.25.40.10">
    <property type="entry name" value="Tetratricopeptide repeat domain"/>
    <property type="match status" value="1"/>
</dbReference>
<dbReference type="AlphaFoldDB" id="A0A3D8QAF7"/>
<dbReference type="InterPro" id="IPR011990">
    <property type="entry name" value="TPR-like_helical_dom_sf"/>
</dbReference>
<dbReference type="PANTHER" id="PTHR10622:SF11">
    <property type="entry name" value="HET-DOMAIN-CONTAINING PROTEIN"/>
    <property type="match status" value="1"/>
</dbReference>
<protein>
    <recommendedName>
        <fullName evidence="1">Heterokaryon incompatibility domain-containing protein</fullName>
    </recommendedName>
</protein>
<dbReference type="InterPro" id="IPR027417">
    <property type="entry name" value="P-loop_NTPase"/>
</dbReference>
<dbReference type="Pfam" id="PF06985">
    <property type="entry name" value="HET"/>
    <property type="match status" value="1"/>
</dbReference>
<reference evidence="2 3" key="1">
    <citation type="journal article" date="2018" name="IMA Fungus">
        <title>IMA Genome-F 9: Draft genome sequence of Annulohypoxylon stygium, Aspergillus mulundensis, Berkeleyomyces basicola (syn. Thielaviopsis basicola), Ceratocystis smalleyi, two Cercospora beticola strains, Coleophoma cylindrospora, Fusarium fracticaudum, Phialophora cf. hyalina, and Morchella septimelata.</title>
        <authorList>
            <person name="Wingfield B.D."/>
            <person name="Bills G.F."/>
            <person name="Dong Y."/>
            <person name="Huang W."/>
            <person name="Nel W.J."/>
            <person name="Swalarsk-Parry B.S."/>
            <person name="Vaghefi N."/>
            <person name="Wilken P.M."/>
            <person name="An Z."/>
            <person name="de Beer Z.W."/>
            <person name="De Vos L."/>
            <person name="Chen L."/>
            <person name="Duong T.A."/>
            <person name="Gao Y."/>
            <person name="Hammerbacher A."/>
            <person name="Kikkert J.R."/>
            <person name="Li Y."/>
            <person name="Li H."/>
            <person name="Li K."/>
            <person name="Li Q."/>
            <person name="Liu X."/>
            <person name="Ma X."/>
            <person name="Naidoo K."/>
            <person name="Pethybridge S.J."/>
            <person name="Sun J."/>
            <person name="Steenkamp E.T."/>
            <person name="van der Nest M.A."/>
            <person name="van Wyk S."/>
            <person name="Wingfield M.J."/>
            <person name="Xiong C."/>
            <person name="Yue Q."/>
            <person name="Zhang X."/>
        </authorList>
    </citation>
    <scope>NUCLEOTIDE SEQUENCE [LARGE SCALE GENOMIC DNA]</scope>
    <source>
        <strain evidence="2 3">BP6252</strain>
    </source>
</reference>
<dbReference type="STRING" id="1849047.A0A3D8QAF7"/>
<dbReference type="PANTHER" id="PTHR10622">
    <property type="entry name" value="HET DOMAIN-CONTAINING PROTEIN"/>
    <property type="match status" value="1"/>
</dbReference>
<dbReference type="SUPFAM" id="SSF48452">
    <property type="entry name" value="TPR-like"/>
    <property type="match status" value="2"/>
</dbReference>
<evidence type="ECO:0000313" key="2">
    <source>
        <dbReference type="EMBL" id="RDW58832.1"/>
    </source>
</evidence>
<dbReference type="OrthoDB" id="1658288at2759"/>
<organism evidence="2 3">
    <name type="scientific">Coleophoma cylindrospora</name>
    <dbReference type="NCBI Taxonomy" id="1849047"/>
    <lineage>
        <taxon>Eukaryota</taxon>
        <taxon>Fungi</taxon>
        <taxon>Dikarya</taxon>
        <taxon>Ascomycota</taxon>
        <taxon>Pezizomycotina</taxon>
        <taxon>Leotiomycetes</taxon>
        <taxon>Helotiales</taxon>
        <taxon>Dermateaceae</taxon>
        <taxon>Coleophoma</taxon>
    </lineage>
</organism>
<keyword evidence="3" id="KW-1185">Reference proteome</keyword>
<dbReference type="Gene3D" id="3.40.50.300">
    <property type="entry name" value="P-loop containing nucleotide triphosphate hydrolases"/>
    <property type="match status" value="1"/>
</dbReference>
<sequence length="947" mass="107985">MRLLTCNSDNSFSLTEFTEHEVPSYAILSHTWGANGEEVTFEDLNNATDQNKAGYEKLKFCGEQAARDGLQYFWVDTCCINKLNLVELQQAINSMFRWYQNASKCYVYLSDVDSTENHHKSQVSWQEAFRTSRWFTRGWTLQELIAPKSVEFFSKQRYRLGNKTSLEQQIHEITRIPIAALQGSPLSQFTINDRMSWVENRETRYEEDKVYSLQGIFDVYIPLIYGEGRERALVRLQREIQGYSKASNRAEDLPTPSSTVPFRRDPDFVDRETILDDVKQKCGVPNSRTALVGLGGIGKSQLAIEYSYRVKDQTPGTWIFWVHASNAARFEQSYRDIADRLKIPGRDDLKANIVKLVCHWLQNENKQKWLLILDNFDDATFLVQAPGTSIGAQSSTRMATSAQPLLSYLPQAQNGSILITTRRKDAALTLLEESDIITVGPMNTKDAEVLFTKKIQAVENSEDIAHLVGLLELMPLAIVQAAAYINQMAPRCSARQYIEKFQRSDKHKTSLLNHEGGHLRRDREATNSILITWQLSFEHVRQIRASATNLLSLMSFFDRQGIPEFLIHGTGALEEKNNDHVIVERNNADEEDVSDSGSDIESEDEFENDILTLRNFSFISISVDSATFEMHGLVQLATRKWLQKCGDHESWKQKYITILSKEFPPGEHKNWSRCFSLYPHAKGAIIQKPMSNNSIKEWAMLLYNAAWYAWRRGFIADAETFSAKSMRHGHDGPRLPPWGTVEGGRGFRGAGDGDEEESVRPGASGHAANLALTYINQGRWKEAEDLNVQVMETRKRVLGQEHPHTLNSIANLATTYRNQGRWKEAEDLNVQVMETRKRVLGQEHPDTLTSITNLAVIYWNQGRWKEAEDLEVQVIETKKKVLGQEHPDTLTSMANLAYTWKDQGKAKEAIQLLQKCYQHQTTCIGVDHPSTQSSLKTLTQWHEESAD</sequence>
<dbReference type="Pfam" id="PF13374">
    <property type="entry name" value="TPR_10"/>
    <property type="match status" value="2"/>
</dbReference>
<dbReference type="Proteomes" id="UP000256645">
    <property type="component" value="Unassembled WGS sequence"/>
</dbReference>
<dbReference type="InterPro" id="IPR010730">
    <property type="entry name" value="HET"/>
</dbReference>
<proteinExistence type="predicted"/>
<gene>
    <name evidence="2" type="ORF">BP6252_13308</name>
</gene>
<evidence type="ECO:0000259" key="1">
    <source>
        <dbReference type="Pfam" id="PF06985"/>
    </source>
</evidence>
<name>A0A3D8QAF7_9HELO</name>
<evidence type="ECO:0000313" key="3">
    <source>
        <dbReference type="Proteomes" id="UP000256645"/>
    </source>
</evidence>
<dbReference type="EMBL" id="PDLM01000017">
    <property type="protein sequence ID" value="RDW58832.1"/>
    <property type="molecule type" value="Genomic_DNA"/>
</dbReference>
<accession>A0A3D8QAF7</accession>
<feature type="domain" description="Heterokaryon incompatibility" evidence="1">
    <location>
        <begin position="25"/>
        <end position="125"/>
    </location>
</feature>
<comment type="caution">
    <text evidence="2">The sequence shown here is derived from an EMBL/GenBank/DDBJ whole genome shotgun (WGS) entry which is preliminary data.</text>
</comment>